<accession>A0A8T1VE43</accession>
<organism evidence="2 3">
    <name type="scientific">Phytophthora pseudosyringae</name>
    <dbReference type="NCBI Taxonomy" id="221518"/>
    <lineage>
        <taxon>Eukaryota</taxon>
        <taxon>Sar</taxon>
        <taxon>Stramenopiles</taxon>
        <taxon>Oomycota</taxon>
        <taxon>Peronosporomycetes</taxon>
        <taxon>Peronosporales</taxon>
        <taxon>Peronosporaceae</taxon>
        <taxon>Phytophthora</taxon>
    </lineage>
</organism>
<evidence type="ECO:0000256" key="1">
    <source>
        <dbReference type="SAM" id="MobiDB-lite"/>
    </source>
</evidence>
<keyword evidence="3" id="KW-1185">Reference proteome</keyword>
<reference evidence="2" key="1">
    <citation type="submission" date="2021-02" db="EMBL/GenBank/DDBJ databases">
        <authorList>
            <person name="Palmer J.M."/>
        </authorList>
    </citation>
    <scope>NUCLEOTIDE SEQUENCE</scope>
    <source>
        <strain evidence="2">SCRP734</strain>
    </source>
</reference>
<dbReference type="PANTHER" id="PTHR37069:SF2">
    <property type="entry name" value="PIGGYBAC TRANSPOSABLE ELEMENT-DERIVED PROTEIN DOMAIN-CONTAINING PROTEIN"/>
    <property type="match status" value="1"/>
</dbReference>
<dbReference type="Proteomes" id="UP000694044">
    <property type="component" value="Unassembled WGS sequence"/>
</dbReference>
<feature type="compositionally biased region" description="Polar residues" evidence="1">
    <location>
        <begin position="159"/>
        <end position="178"/>
    </location>
</feature>
<dbReference type="EMBL" id="JAGDFM010000352">
    <property type="protein sequence ID" value="KAG7379395.1"/>
    <property type="molecule type" value="Genomic_DNA"/>
</dbReference>
<feature type="region of interest" description="Disordered" evidence="1">
    <location>
        <begin position="1"/>
        <end position="50"/>
    </location>
</feature>
<name>A0A8T1VE43_9STRA</name>
<evidence type="ECO:0000313" key="3">
    <source>
        <dbReference type="Proteomes" id="UP000694044"/>
    </source>
</evidence>
<dbReference type="OrthoDB" id="110395at2759"/>
<dbReference type="PANTHER" id="PTHR37069">
    <property type="entry name" value="DDE_TNP_1_7 DOMAIN-CONTAINING PROTEIN"/>
    <property type="match status" value="1"/>
</dbReference>
<protein>
    <submittedName>
        <fullName evidence="2">Uncharacterized protein</fullName>
    </submittedName>
</protein>
<dbReference type="AlphaFoldDB" id="A0A8T1VE43"/>
<sequence>MPHSETHAAPPAESRGPKRRRMSSGSKNAAKPSASRRKSKPTMHAPKPMSNSTYFLVTEDRVLFKEIWRALRCDGWTSKAPRGLDNSYRYVKPIGNPDGEDGIDYFRGEQDLVNYYQKQSNQLIQTDGGTVRVLPSKSPLQLSRIGSLVVTRRRDVKMQSPTMSSASKIVTETPHSAL</sequence>
<proteinExistence type="predicted"/>
<feature type="region of interest" description="Disordered" evidence="1">
    <location>
        <begin position="156"/>
        <end position="178"/>
    </location>
</feature>
<gene>
    <name evidence="2" type="ORF">PHYPSEUDO_008687</name>
</gene>
<evidence type="ECO:0000313" key="2">
    <source>
        <dbReference type="EMBL" id="KAG7379395.1"/>
    </source>
</evidence>
<comment type="caution">
    <text evidence="2">The sequence shown here is derived from an EMBL/GenBank/DDBJ whole genome shotgun (WGS) entry which is preliminary data.</text>
</comment>